<keyword evidence="3" id="KW-1185">Reference proteome</keyword>
<evidence type="ECO:0000313" key="3">
    <source>
        <dbReference type="Proteomes" id="UP000479000"/>
    </source>
</evidence>
<reference evidence="2 3" key="1">
    <citation type="submission" date="2020-02" db="EMBL/GenBank/DDBJ databases">
        <authorList>
            <person name="Ferguson B K."/>
        </authorList>
    </citation>
    <scope>NUCLEOTIDE SEQUENCE [LARGE SCALE GENOMIC DNA]</scope>
</reference>
<gene>
    <name evidence="2" type="ORF">NTEN_LOCUS15638</name>
</gene>
<sequence>VFQGFEGSTGEDSTGDDLFSRYGTSKTDPWVCSALQETSAFPRIQRCAGLILRNFQRKDNLNTLTSLVRLLIHKRLSEVSVVPNFGRYLGKLFNTPTTLNLSSYFSSYQSKYHLPIIYNIGLNDGIIFRHLQTHDTWPCAVSLFTTVRTMSVHLLIRRLRKRIFPLVVLFREILPHQQGSTKAWFDDNGKYLYGNGGFFGISTVSILRLSTSFRLPSWYRPVCRSQQNSRGRRPGFERHKSGRFSRAGRATANRAPKRMLWQTWSTMDVDECHDVGDVDEPLTRGRFTFEAHHAKLLGDLISRVNPQEIESVLIVFTQLEYMSNGTQSNRLWGGHYEEVKIPAPYHLGGVIRLIRSCTLSSRDRSSASREEKHHKGPFPMSRLEIGRFTYRTSLLLEPRYCRSSGSRSFLMPDNRGCPALKKRVGKYCRLTWEQVSKLQPIPCGRSSLLAAMNIQATWPSLCTALSNLPGSGSLCCRTALPLLEYQRLSPLMSLAGAEKDHLKRIHNIRFRASQRYNNRKPPRTSLPSSGRWRHLSENGSIVIVLKSRIGTELKIKLFLKHIYSKSLPEQVAIKTSSVFARLSTLASLPISKSLFMSYLPKAKVQGRVKHASCINFDWYLLQPFETSEIVKRRPKQKRSMRSQNLKALQAIEDSEAHTDSEVHTKITFIIQMAPLIDQTVGR</sequence>
<name>A0A6H5H4R0_9HEMI</name>
<feature type="region of interest" description="Disordered" evidence="1">
    <location>
        <begin position="226"/>
        <end position="251"/>
    </location>
</feature>
<accession>A0A6H5H4R0</accession>
<dbReference type="EMBL" id="CADCXU010023063">
    <property type="protein sequence ID" value="CAB0010597.1"/>
    <property type="molecule type" value="Genomic_DNA"/>
</dbReference>
<evidence type="ECO:0000313" key="2">
    <source>
        <dbReference type="EMBL" id="CAB0010597.1"/>
    </source>
</evidence>
<protein>
    <submittedName>
        <fullName evidence="2">Uncharacterized protein</fullName>
    </submittedName>
</protein>
<dbReference type="Proteomes" id="UP000479000">
    <property type="component" value="Unassembled WGS sequence"/>
</dbReference>
<dbReference type="OrthoDB" id="6416577at2759"/>
<organism evidence="2 3">
    <name type="scientific">Nesidiocoris tenuis</name>
    <dbReference type="NCBI Taxonomy" id="355587"/>
    <lineage>
        <taxon>Eukaryota</taxon>
        <taxon>Metazoa</taxon>
        <taxon>Ecdysozoa</taxon>
        <taxon>Arthropoda</taxon>
        <taxon>Hexapoda</taxon>
        <taxon>Insecta</taxon>
        <taxon>Pterygota</taxon>
        <taxon>Neoptera</taxon>
        <taxon>Paraneoptera</taxon>
        <taxon>Hemiptera</taxon>
        <taxon>Heteroptera</taxon>
        <taxon>Panheteroptera</taxon>
        <taxon>Cimicomorpha</taxon>
        <taxon>Miridae</taxon>
        <taxon>Dicyphina</taxon>
        <taxon>Nesidiocoris</taxon>
    </lineage>
</organism>
<feature type="non-terminal residue" evidence="2">
    <location>
        <position position="1"/>
    </location>
</feature>
<proteinExistence type="predicted"/>
<evidence type="ECO:0000256" key="1">
    <source>
        <dbReference type="SAM" id="MobiDB-lite"/>
    </source>
</evidence>
<dbReference type="AlphaFoldDB" id="A0A6H5H4R0"/>